<keyword evidence="12" id="KW-1185">Reference proteome</keyword>
<evidence type="ECO:0000259" key="9">
    <source>
        <dbReference type="Pfam" id="PF13839"/>
    </source>
</evidence>
<evidence type="ECO:0000259" key="10">
    <source>
        <dbReference type="Pfam" id="PF14416"/>
    </source>
</evidence>
<evidence type="ECO:0000313" key="12">
    <source>
        <dbReference type="Proteomes" id="UP000436088"/>
    </source>
</evidence>
<gene>
    <name evidence="11" type="ORF">F3Y22_tig00110328pilonHSYRG00984</name>
</gene>
<dbReference type="Pfam" id="PF13839">
    <property type="entry name" value="PC-Esterase"/>
    <property type="match status" value="1"/>
</dbReference>
<evidence type="ECO:0000256" key="5">
    <source>
        <dbReference type="ARBA" id="ARBA00022989"/>
    </source>
</evidence>
<feature type="domain" description="Trichome birefringence-like N-terminal" evidence="10">
    <location>
        <begin position="169"/>
        <end position="222"/>
    </location>
</feature>
<comment type="similarity">
    <text evidence="2">Belongs to the PC-esterase family. TBL subfamily.</text>
</comment>
<protein>
    <submittedName>
        <fullName evidence="11">Trichome birefringence-like 6</fullName>
    </submittedName>
</protein>
<feature type="region of interest" description="Disordered" evidence="7">
    <location>
        <begin position="74"/>
        <end position="167"/>
    </location>
</feature>
<feature type="domain" description="Trichome birefringence-like C-terminal" evidence="9">
    <location>
        <begin position="223"/>
        <end position="490"/>
    </location>
</feature>
<feature type="compositionally biased region" description="Polar residues" evidence="7">
    <location>
        <begin position="106"/>
        <end position="120"/>
    </location>
</feature>
<dbReference type="InterPro" id="IPR026057">
    <property type="entry name" value="TBL_C"/>
</dbReference>
<reference evidence="11" key="1">
    <citation type="submission" date="2019-09" db="EMBL/GenBank/DDBJ databases">
        <title>Draft genome information of white flower Hibiscus syriacus.</title>
        <authorList>
            <person name="Kim Y.-M."/>
        </authorList>
    </citation>
    <scope>NUCLEOTIDE SEQUENCE [LARGE SCALE GENOMIC DNA]</scope>
    <source>
        <strain evidence="11">YM2019G1</strain>
    </source>
</reference>
<proteinExistence type="inferred from homology"/>
<comment type="caution">
    <text evidence="11">The sequence shown here is derived from an EMBL/GenBank/DDBJ whole genome shotgun (WGS) entry which is preliminary data.</text>
</comment>
<evidence type="ECO:0000256" key="1">
    <source>
        <dbReference type="ARBA" id="ARBA00004167"/>
    </source>
</evidence>
<feature type="compositionally biased region" description="Polar residues" evidence="7">
    <location>
        <begin position="81"/>
        <end position="90"/>
    </location>
</feature>
<dbReference type="InterPro" id="IPR025846">
    <property type="entry name" value="TBL_N"/>
</dbReference>
<evidence type="ECO:0000256" key="8">
    <source>
        <dbReference type="SAM" id="Phobius"/>
    </source>
</evidence>
<keyword evidence="3 8" id="KW-0812">Transmembrane</keyword>
<evidence type="ECO:0000256" key="7">
    <source>
        <dbReference type="SAM" id="MobiDB-lite"/>
    </source>
</evidence>
<accession>A0A6A3B3V7</accession>
<dbReference type="PANTHER" id="PTHR32285">
    <property type="entry name" value="PROTEIN TRICHOME BIREFRINGENCE-LIKE 9-RELATED"/>
    <property type="match status" value="1"/>
</dbReference>
<keyword evidence="6 8" id="KW-0472">Membrane</keyword>
<dbReference type="GO" id="GO:0016020">
    <property type="term" value="C:membrane"/>
    <property type="evidence" value="ECO:0007669"/>
    <property type="project" value="UniProtKB-SubCell"/>
</dbReference>
<evidence type="ECO:0000256" key="2">
    <source>
        <dbReference type="ARBA" id="ARBA00007727"/>
    </source>
</evidence>
<feature type="transmembrane region" description="Helical" evidence="8">
    <location>
        <begin position="9"/>
        <end position="26"/>
    </location>
</feature>
<dbReference type="OrthoDB" id="737117at2759"/>
<dbReference type="InterPro" id="IPR029962">
    <property type="entry name" value="TBL"/>
</dbReference>
<organism evidence="11 12">
    <name type="scientific">Hibiscus syriacus</name>
    <name type="common">Rose of Sharon</name>
    <dbReference type="NCBI Taxonomy" id="106335"/>
    <lineage>
        <taxon>Eukaryota</taxon>
        <taxon>Viridiplantae</taxon>
        <taxon>Streptophyta</taxon>
        <taxon>Embryophyta</taxon>
        <taxon>Tracheophyta</taxon>
        <taxon>Spermatophyta</taxon>
        <taxon>Magnoliopsida</taxon>
        <taxon>eudicotyledons</taxon>
        <taxon>Gunneridae</taxon>
        <taxon>Pentapetalae</taxon>
        <taxon>rosids</taxon>
        <taxon>malvids</taxon>
        <taxon>Malvales</taxon>
        <taxon>Malvaceae</taxon>
        <taxon>Malvoideae</taxon>
        <taxon>Hibiscus</taxon>
    </lineage>
</organism>
<evidence type="ECO:0000313" key="11">
    <source>
        <dbReference type="EMBL" id="KAE8709962.1"/>
    </source>
</evidence>
<dbReference type="GO" id="GO:0005794">
    <property type="term" value="C:Golgi apparatus"/>
    <property type="evidence" value="ECO:0007669"/>
    <property type="project" value="TreeGrafter"/>
</dbReference>
<dbReference type="AlphaFoldDB" id="A0A6A3B3V7"/>
<comment type="subcellular location">
    <subcellularLocation>
        <location evidence="1">Membrane</location>
        <topology evidence="1">Single-pass membrane protein</topology>
    </subcellularLocation>
</comment>
<sequence>MGNSTITETWWLVTFASFIVVLILFLNHSSGTNNISVLQNLTVPITASNGFPMQSPTLPSVVENEQQVIPSSVQPCIPLTETETPSSQIPLSDLRDKEPDFFDSVKQANASSRPSFSGSQDAKALVLSDKMEESTGDSSPVHVLEGQSQEQQSKDNGNEEPETMEEGRKCNIFEGKWVYDPIESPLYDSAMCPFFSDTVSCRRNGRSDKEYEKWRWEANECKIPRFNAKDMLERLRGKRVVIVGDSINHSQFESLACLLYSAIPDRSYVDARKRIFRSESYQLDIEFHWAEFLVEVLVNKKDGKKTLKLNSLVPSATKWKDADIMVFNTGHWWANRLRWDMFRYKRNVFADMKIETAFKVAMKTWSRWIERNVDTNKTTVYFRGMSPPHFGKNWCYKSTRPAMDKPYLVNFGKSLKDIVEKTLERMRTPVKYLNITRLSEDRPDAHSSIYGTKQGKLLIATKQKPPAMVADCSHWCLPGVPDTWNHLLYASLVLDSSSKAISAT</sequence>
<dbReference type="GO" id="GO:0016413">
    <property type="term" value="F:O-acetyltransferase activity"/>
    <property type="evidence" value="ECO:0007669"/>
    <property type="project" value="InterPro"/>
</dbReference>
<dbReference type="EMBL" id="VEPZ02000934">
    <property type="protein sequence ID" value="KAE8709962.1"/>
    <property type="molecule type" value="Genomic_DNA"/>
</dbReference>
<dbReference type="PANTHER" id="PTHR32285:SF38">
    <property type="entry name" value="OS01G0614300 PROTEIN"/>
    <property type="match status" value="1"/>
</dbReference>
<keyword evidence="4" id="KW-0735">Signal-anchor</keyword>
<evidence type="ECO:0000256" key="3">
    <source>
        <dbReference type="ARBA" id="ARBA00022692"/>
    </source>
</evidence>
<evidence type="ECO:0000256" key="4">
    <source>
        <dbReference type="ARBA" id="ARBA00022968"/>
    </source>
</evidence>
<keyword evidence="5 8" id="KW-1133">Transmembrane helix</keyword>
<evidence type="ECO:0000256" key="6">
    <source>
        <dbReference type="ARBA" id="ARBA00023136"/>
    </source>
</evidence>
<dbReference type="Proteomes" id="UP000436088">
    <property type="component" value="Unassembled WGS sequence"/>
</dbReference>
<name>A0A6A3B3V7_HIBSY</name>
<dbReference type="Pfam" id="PF14416">
    <property type="entry name" value="PMR5N"/>
    <property type="match status" value="1"/>
</dbReference>